<comment type="caution">
    <text evidence="7">The sequence shown here is derived from an EMBL/GenBank/DDBJ whole genome shotgun (WGS) entry which is preliminary data.</text>
</comment>
<dbReference type="InterPro" id="IPR003439">
    <property type="entry name" value="ABC_transporter-like_ATP-bd"/>
</dbReference>
<dbReference type="Gene3D" id="3.40.50.300">
    <property type="entry name" value="P-loop containing nucleotide triphosphate hydrolases"/>
    <property type="match status" value="1"/>
</dbReference>
<evidence type="ECO:0000313" key="7">
    <source>
        <dbReference type="EMBL" id="MCH3853769.1"/>
    </source>
</evidence>
<organism evidence="7 8">
    <name type="scientific">Campylobacter jejuni</name>
    <dbReference type="NCBI Taxonomy" id="197"/>
    <lineage>
        <taxon>Bacteria</taxon>
        <taxon>Pseudomonadati</taxon>
        <taxon>Campylobacterota</taxon>
        <taxon>Epsilonproteobacteria</taxon>
        <taxon>Campylobacterales</taxon>
        <taxon>Campylobacteraceae</taxon>
        <taxon>Campylobacter</taxon>
    </lineage>
</organism>
<dbReference type="Pfam" id="PF00005">
    <property type="entry name" value="ABC_tran"/>
    <property type="match status" value="1"/>
</dbReference>
<dbReference type="InterPro" id="IPR027417">
    <property type="entry name" value="P-loop_NTPase"/>
</dbReference>
<evidence type="ECO:0000313" key="8">
    <source>
        <dbReference type="Proteomes" id="UP001199644"/>
    </source>
</evidence>
<dbReference type="InterPro" id="IPR051535">
    <property type="entry name" value="Siderophore_ABC-ATPase"/>
</dbReference>
<keyword evidence="3" id="KW-1003">Cell membrane</keyword>
<dbReference type="PANTHER" id="PTHR42771:SF3">
    <property type="entry name" value="PETROBACTIN IMPORT ATP-BINDING PROTEIN YCLP"/>
    <property type="match status" value="1"/>
</dbReference>
<dbReference type="GO" id="GO:0005886">
    <property type="term" value="C:plasma membrane"/>
    <property type="evidence" value="ECO:0007669"/>
    <property type="project" value="UniProtKB-SubCell"/>
</dbReference>
<reference evidence="7" key="1">
    <citation type="submission" date="2021-12" db="EMBL/GenBank/DDBJ databases">
        <title>Prevalence of phenicol resistance gene fexA in Campylobacter isolated from poultry supply chain.</title>
        <authorList>
            <person name="Tang B."/>
            <person name="Zheng X."/>
            <person name="Lin J."/>
            <person name="Lin R."/>
            <person name="Yang H."/>
            <person name="Shen Z."/>
            <person name="Xia F."/>
        </authorList>
    </citation>
    <scope>NUCLEOTIDE SEQUENCE</scope>
    <source>
        <strain evidence="7">CJHN2011004</strain>
    </source>
</reference>
<evidence type="ECO:0000256" key="3">
    <source>
        <dbReference type="ARBA" id="ARBA00022475"/>
    </source>
</evidence>
<dbReference type="SUPFAM" id="SSF52540">
    <property type="entry name" value="P-loop containing nucleoside triphosphate hydrolases"/>
    <property type="match status" value="1"/>
</dbReference>
<feature type="domain" description="ABC transporter" evidence="6">
    <location>
        <begin position="18"/>
        <end position="86"/>
    </location>
</feature>
<keyword evidence="7" id="KW-0547">Nucleotide-binding</keyword>
<feature type="non-terminal residue" evidence="7">
    <location>
        <position position="87"/>
    </location>
</feature>
<keyword evidence="5" id="KW-0472">Membrane</keyword>
<comment type="subcellular location">
    <subcellularLocation>
        <location evidence="1">Cell membrane</location>
        <topology evidence="1">Peripheral membrane protein</topology>
    </subcellularLocation>
</comment>
<protein>
    <submittedName>
        <fullName evidence="7">ATP-binding cassette domain-containing protein</fullName>
    </submittedName>
</protein>
<dbReference type="GO" id="GO:0016887">
    <property type="term" value="F:ATP hydrolysis activity"/>
    <property type="evidence" value="ECO:0007669"/>
    <property type="project" value="InterPro"/>
</dbReference>
<evidence type="ECO:0000256" key="4">
    <source>
        <dbReference type="ARBA" id="ARBA00023065"/>
    </source>
</evidence>
<keyword evidence="2" id="KW-0813">Transport</keyword>
<dbReference type="AlphaFoldDB" id="A0AAW5ELE8"/>
<dbReference type="Proteomes" id="UP001199644">
    <property type="component" value="Unassembled WGS sequence"/>
</dbReference>
<accession>A0AAW5ELE8</accession>
<evidence type="ECO:0000259" key="6">
    <source>
        <dbReference type="Pfam" id="PF00005"/>
    </source>
</evidence>
<dbReference type="GO" id="GO:0005524">
    <property type="term" value="F:ATP binding"/>
    <property type="evidence" value="ECO:0007669"/>
    <property type="project" value="UniProtKB-KW"/>
</dbReference>
<dbReference type="EMBL" id="JAJUOL010001261">
    <property type="protein sequence ID" value="MCH3853769.1"/>
    <property type="molecule type" value="Genomic_DNA"/>
</dbReference>
<keyword evidence="7" id="KW-0067">ATP-binding</keyword>
<evidence type="ECO:0000256" key="5">
    <source>
        <dbReference type="ARBA" id="ARBA00023136"/>
    </source>
</evidence>
<gene>
    <name evidence="7" type="ORF">LZC39_16915</name>
</gene>
<name>A0AAW5ELE8_CAMJU</name>
<dbReference type="PANTHER" id="PTHR42771">
    <property type="entry name" value="IRON(3+)-HYDROXAMATE IMPORT ATP-BINDING PROTEIN FHUC"/>
    <property type="match status" value="1"/>
</dbReference>
<dbReference type="GO" id="GO:0006811">
    <property type="term" value="P:monoatomic ion transport"/>
    <property type="evidence" value="ECO:0007669"/>
    <property type="project" value="UniProtKB-KW"/>
</dbReference>
<keyword evidence="4" id="KW-0406">Ion transport</keyword>
<evidence type="ECO:0000256" key="1">
    <source>
        <dbReference type="ARBA" id="ARBA00004202"/>
    </source>
</evidence>
<proteinExistence type="predicted"/>
<sequence length="87" mass="9641">MIRLQNITKCYDQKAIISDLSIDFHKGKITSIIGANGAGKSTLLALASRLIKPDSGRIYIDGMNLALYKEQDLAQKISILKQQNHIN</sequence>
<evidence type="ECO:0000256" key="2">
    <source>
        <dbReference type="ARBA" id="ARBA00022448"/>
    </source>
</evidence>